<proteinExistence type="predicted"/>
<name>X1ETB4_9ZZZZ</name>
<organism evidence="1">
    <name type="scientific">marine sediment metagenome</name>
    <dbReference type="NCBI Taxonomy" id="412755"/>
    <lineage>
        <taxon>unclassified sequences</taxon>
        <taxon>metagenomes</taxon>
        <taxon>ecological metagenomes</taxon>
    </lineage>
</organism>
<sequence length="158" mass="18824">NWEEIQELVVYITSLVAAKLSKKIKSRKDFVLNFHFDELYQFVLSKADENLDVYNSLIYLLYHYRIIEDYEGEAFVNILERKESIQNLKDKLRPVILELIKDKLKPHLQEIEELDKKYDLDGHGLGKLKVELLMEQKFSEFHALKILLQSLNQTIQNR</sequence>
<comment type="caution">
    <text evidence="1">The sequence shown here is derived from an EMBL/GenBank/DDBJ whole genome shotgun (WGS) entry which is preliminary data.</text>
</comment>
<gene>
    <name evidence="1" type="ORF">S03H2_20378</name>
</gene>
<dbReference type="AlphaFoldDB" id="X1ETB4"/>
<evidence type="ECO:0000313" key="1">
    <source>
        <dbReference type="EMBL" id="GAH36616.1"/>
    </source>
</evidence>
<accession>X1ETB4</accession>
<dbReference type="EMBL" id="BARU01010734">
    <property type="protein sequence ID" value="GAH36616.1"/>
    <property type="molecule type" value="Genomic_DNA"/>
</dbReference>
<protein>
    <submittedName>
        <fullName evidence="1">Uncharacterized protein</fullName>
    </submittedName>
</protein>
<feature type="non-terminal residue" evidence="1">
    <location>
        <position position="1"/>
    </location>
</feature>
<reference evidence="1" key="1">
    <citation type="journal article" date="2014" name="Front. Microbiol.">
        <title>High frequency of phylogenetically diverse reductive dehalogenase-homologous genes in deep subseafloor sedimentary metagenomes.</title>
        <authorList>
            <person name="Kawai M."/>
            <person name="Futagami T."/>
            <person name="Toyoda A."/>
            <person name="Takaki Y."/>
            <person name="Nishi S."/>
            <person name="Hori S."/>
            <person name="Arai W."/>
            <person name="Tsubouchi T."/>
            <person name="Morono Y."/>
            <person name="Uchiyama I."/>
            <person name="Ito T."/>
            <person name="Fujiyama A."/>
            <person name="Inagaki F."/>
            <person name="Takami H."/>
        </authorList>
    </citation>
    <scope>NUCLEOTIDE SEQUENCE</scope>
    <source>
        <strain evidence="1">Expedition CK06-06</strain>
    </source>
</reference>